<name>A0A075FYY5_9EURY</name>
<dbReference type="EMBL" id="KF900494">
    <property type="protein sequence ID" value="AIE96965.1"/>
    <property type="molecule type" value="Genomic_DNA"/>
</dbReference>
<reference evidence="1" key="1">
    <citation type="journal article" date="2014" name="Genome Biol. Evol.">
        <title>Pangenome evidence for extensive interdomain horizontal transfer affecting lineage core and shell genes in uncultured planktonic thaumarchaeota and euryarchaeota.</title>
        <authorList>
            <person name="Deschamps P."/>
            <person name="Zivanovic Y."/>
            <person name="Moreira D."/>
            <person name="Rodriguez-Valera F."/>
            <person name="Lopez-Garcia P."/>
        </authorList>
    </citation>
    <scope>NUCLEOTIDE SEQUENCE</scope>
</reference>
<proteinExistence type="predicted"/>
<dbReference type="AlphaFoldDB" id="A0A075FYY5"/>
<organism evidence="1">
    <name type="scientific">uncultured marine group II/III euryarchaeote AD1000_88_G11</name>
    <dbReference type="NCBI Taxonomy" id="1457822"/>
    <lineage>
        <taxon>Archaea</taxon>
        <taxon>Methanobacteriati</taxon>
        <taxon>Methanobacteriota</taxon>
        <taxon>environmental samples</taxon>
    </lineage>
</organism>
<sequence length="292" mass="35257">MGFSFGEKQQILQSFPNIRIPFERKVNRKVANCDMFSIIPKGLKYFAWFCRYKTKCVCFFLKLFKKKQIQNITIKECSFHHELTAGKGTILYGTMFVKSQTNFFSIEDIFYFKGYNLEKHLFNRKLSIIEKLFRSFLNSINLNSNSILFGLPLFKKTYKEVENIINTVPYTPYCIQARSFQQRLLYNFHIKVKKTQSFYIKAKLKSDIYELYDNEDRFIDYAYIRDYKTSVLMNSLFRNIKENRNLDLIEESDDEEDFEDIDDTRYVDLKKKLEMECIYNLRFKKWTPIRKI</sequence>
<protein>
    <submittedName>
        <fullName evidence="1">Uncharacterized protein</fullName>
    </submittedName>
</protein>
<accession>A0A075FYY5</accession>
<evidence type="ECO:0000313" key="1">
    <source>
        <dbReference type="EMBL" id="AIE96965.1"/>
    </source>
</evidence>